<dbReference type="Gene3D" id="3.40.50.360">
    <property type="match status" value="1"/>
</dbReference>
<dbReference type="RefSeq" id="WP_106237511.1">
    <property type="nucleotide sequence ID" value="NZ_PVZC01000001.1"/>
</dbReference>
<gene>
    <name evidence="5" type="ORF">CLV72_101155</name>
</gene>
<dbReference type="PANTHER" id="PTHR43408">
    <property type="entry name" value="FMN REDUCTASE (NADPH)"/>
    <property type="match status" value="1"/>
</dbReference>
<evidence type="ECO:0000256" key="1">
    <source>
        <dbReference type="ARBA" id="ARBA00022630"/>
    </source>
</evidence>
<feature type="domain" description="NADPH-dependent FMN reductase-like" evidence="4">
    <location>
        <begin position="3"/>
        <end position="140"/>
    </location>
</feature>
<dbReference type="InterPro" id="IPR051814">
    <property type="entry name" value="NAD(P)H-dep_FMN_reductase"/>
</dbReference>
<dbReference type="GO" id="GO:0016491">
    <property type="term" value="F:oxidoreductase activity"/>
    <property type="evidence" value="ECO:0007669"/>
    <property type="project" value="UniProtKB-KW"/>
</dbReference>
<evidence type="ECO:0000256" key="3">
    <source>
        <dbReference type="ARBA" id="ARBA00023002"/>
    </source>
</evidence>
<comment type="caution">
    <text evidence="5">The sequence shown here is derived from an EMBL/GenBank/DDBJ whole genome shotgun (WGS) entry which is preliminary data.</text>
</comment>
<organism evidence="5 6">
    <name type="scientific">Allonocardiopsis opalescens</name>
    <dbReference type="NCBI Taxonomy" id="1144618"/>
    <lineage>
        <taxon>Bacteria</taxon>
        <taxon>Bacillati</taxon>
        <taxon>Actinomycetota</taxon>
        <taxon>Actinomycetes</taxon>
        <taxon>Streptosporangiales</taxon>
        <taxon>Allonocardiopsis</taxon>
    </lineage>
</organism>
<dbReference type="SUPFAM" id="SSF52218">
    <property type="entry name" value="Flavoproteins"/>
    <property type="match status" value="1"/>
</dbReference>
<dbReference type="AlphaFoldDB" id="A0A2T0QCD7"/>
<proteinExistence type="predicted"/>
<keyword evidence="1" id="KW-0285">Flavoprotein</keyword>
<evidence type="ECO:0000313" key="5">
    <source>
        <dbReference type="EMBL" id="PRY01572.1"/>
    </source>
</evidence>
<keyword evidence="3" id="KW-0560">Oxidoreductase</keyword>
<dbReference type="EMBL" id="PVZC01000001">
    <property type="protein sequence ID" value="PRY01572.1"/>
    <property type="molecule type" value="Genomic_DNA"/>
</dbReference>
<evidence type="ECO:0000259" key="4">
    <source>
        <dbReference type="Pfam" id="PF03358"/>
    </source>
</evidence>
<dbReference type="Proteomes" id="UP000237846">
    <property type="component" value="Unassembled WGS sequence"/>
</dbReference>
<dbReference type="Pfam" id="PF03358">
    <property type="entry name" value="FMN_red"/>
    <property type="match status" value="1"/>
</dbReference>
<name>A0A2T0QCD7_9ACTN</name>
<protein>
    <submittedName>
        <fullName evidence="5">FMN reductase</fullName>
    </submittedName>
</protein>
<keyword evidence="2" id="KW-0288">FMN</keyword>
<keyword evidence="6" id="KW-1185">Reference proteome</keyword>
<reference evidence="5 6" key="1">
    <citation type="submission" date="2018-03" db="EMBL/GenBank/DDBJ databases">
        <title>Genomic Encyclopedia of Archaeal and Bacterial Type Strains, Phase II (KMG-II): from individual species to whole genera.</title>
        <authorList>
            <person name="Goeker M."/>
        </authorList>
    </citation>
    <scope>NUCLEOTIDE SEQUENCE [LARGE SCALE GENOMIC DNA]</scope>
    <source>
        <strain evidence="5 6">DSM 45601</strain>
    </source>
</reference>
<evidence type="ECO:0000256" key="2">
    <source>
        <dbReference type="ARBA" id="ARBA00022643"/>
    </source>
</evidence>
<evidence type="ECO:0000313" key="6">
    <source>
        <dbReference type="Proteomes" id="UP000237846"/>
    </source>
</evidence>
<dbReference type="PANTHER" id="PTHR43408:SF2">
    <property type="entry name" value="FMN REDUCTASE (NADPH)"/>
    <property type="match status" value="1"/>
</dbReference>
<sequence>MTRFTVLVGAPQPRSATYDAAVLAAGALAEAAGIRPADRVIDLAEFGAGLLAPEPEPGLAEALRAVSASDFVLIATPAAQGTYTGLLKVFVDRLPELGLGGALALPLAVTADPRHAFGIESDLRALLAELGAYVPADGLVLGAAELADAAAPVLAWARAVAPDVKPLMLSAA</sequence>
<dbReference type="InterPro" id="IPR005025">
    <property type="entry name" value="FMN_Rdtase-like_dom"/>
</dbReference>
<dbReference type="InterPro" id="IPR029039">
    <property type="entry name" value="Flavoprotein-like_sf"/>
</dbReference>
<accession>A0A2T0QCD7</accession>
<dbReference type="OrthoDB" id="1643408at2"/>